<dbReference type="AlphaFoldDB" id="A0AAF0UYF5"/>
<dbReference type="Proteomes" id="UP001234989">
    <property type="component" value="Chromosome 11"/>
</dbReference>
<dbReference type="EMBL" id="CP133622">
    <property type="protein sequence ID" value="WMV54807.1"/>
    <property type="molecule type" value="Genomic_DNA"/>
</dbReference>
<name>A0AAF0UYF5_SOLVR</name>
<protein>
    <submittedName>
        <fullName evidence="1">Uncharacterized protein</fullName>
    </submittedName>
</protein>
<dbReference type="PANTHER" id="PTHR33116:SF85">
    <property type="entry name" value="REVERSE TRANSCRIPTASE ZINC-BINDING DOMAIN-CONTAINING PROTEIN"/>
    <property type="match status" value="1"/>
</dbReference>
<keyword evidence="2" id="KW-1185">Reference proteome</keyword>
<organism evidence="1 2">
    <name type="scientific">Solanum verrucosum</name>
    <dbReference type="NCBI Taxonomy" id="315347"/>
    <lineage>
        <taxon>Eukaryota</taxon>
        <taxon>Viridiplantae</taxon>
        <taxon>Streptophyta</taxon>
        <taxon>Embryophyta</taxon>
        <taxon>Tracheophyta</taxon>
        <taxon>Spermatophyta</taxon>
        <taxon>Magnoliopsida</taxon>
        <taxon>eudicotyledons</taxon>
        <taxon>Gunneridae</taxon>
        <taxon>Pentapetalae</taxon>
        <taxon>asterids</taxon>
        <taxon>lamiids</taxon>
        <taxon>Solanales</taxon>
        <taxon>Solanaceae</taxon>
        <taxon>Solanoideae</taxon>
        <taxon>Solaneae</taxon>
        <taxon>Solanum</taxon>
    </lineage>
</organism>
<dbReference type="PANTHER" id="PTHR33116">
    <property type="entry name" value="REVERSE TRANSCRIPTASE ZINC-BINDING DOMAIN-CONTAINING PROTEIN-RELATED-RELATED"/>
    <property type="match status" value="1"/>
</dbReference>
<evidence type="ECO:0000313" key="1">
    <source>
        <dbReference type="EMBL" id="WMV54807.1"/>
    </source>
</evidence>
<sequence>MTYILGCNVDHLPVVYLGMPLGYKHKEARIWDGIIEKAEKRLTRWKSQYISFGGRLTLIIVVLDSLPTYVMSLFPIQPKGSEETGQTQKGFSLAWMENLQLLRQRYYYATWKADGTRDPFMNGGE</sequence>
<reference evidence="1" key="1">
    <citation type="submission" date="2023-08" db="EMBL/GenBank/DDBJ databases">
        <title>A de novo genome assembly of Solanum verrucosum Schlechtendal, a Mexican diploid species geographically isolated from the other diploid A-genome species in potato relatives.</title>
        <authorList>
            <person name="Hosaka K."/>
        </authorList>
    </citation>
    <scope>NUCLEOTIDE SEQUENCE</scope>
    <source>
        <tissue evidence="1">Young leaves</tissue>
    </source>
</reference>
<evidence type="ECO:0000313" key="2">
    <source>
        <dbReference type="Proteomes" id="UP001234989"/>
    </source>
</evidence>
<gene>
    <name evidence="1" type="ORF">MTR67_048192</name>
</gene>
<proteinExistence type="predicted"/>
<accession>A0AAF0UYF5</accession>